<gene>
    <name evidence="9" type="primary">melR_5</name>
    <name evidence="10" type="ORF">E5259_22895</name>
    <name evidence="9" type="ORF">PMF13cell1_02064</name>
</gene>
<evidence type="ECO:0000256" key="3">
    <source>
        <dbReference type="ARBA" id="ARBA00022969"/>
    </source>
</evidence>
<dbReference type="PANTHER" id="PTHR43280">
    <property type="entry name" value="ARAC-FAMILY TRANSCRIPTIONAL REGULATOR"/>
    <property type="match status" value="1"/>
</dbReference>
<dbReference type="GO" id="GO:0003700">
    <property type="term" value="F:DNA-binding transcription factor activity"/>
    <property type="evidence" value="ECO:0007669"/>
    <property type="project" value="InterPro"/>
</dbReference>
<organism evidence="9 11">
    <name type="scientific">Blautia producta</name>
    <dbReference type="NCBI Taxonomy" id="33035"/>
    <lineage>
        <taxon>Bacteria</taxon>
        <taxon>Bacillati</taxon>
        <taxon>Bacillota</taxon>
        <taxon>Clostridia</taxon>
        <taxon>Lachnospirales</taxon>
        <taxon>Lachnospiraceae</taxon>
        <taxon>Blautia</taxon>
    </lineage>
</organism>
<dbReference type="SMART" id="SM00342">
    <property type="entry name" value="HTH_ARAC"/>
    <property type="match status" value="1"/>
</dbReference>
<dbReference type="GO" id="GO:0030435">
    <property type="term" value="P:sporulation resulting in formation of a cellular spore"/>
    <property type="evidence" value="ECO:0007669"/>
    <property type="project" value="UniProtKB-KW"/>
</dbReference>
<dbReference type="Proteomes" id="UP000289794">
    <property type="component" value="Chromosome"/>
</dbReference>
<dbReference type="Pfam" id="PF12833">
    <property type="entry name" value="HTH_18"/>
    <property type="match status" value="1"/>
</dbReference>
<evidence type="ECO:0000259" key="8">
    <source>
        <dbReference type="PROSITE" id="PS01124"/>
    </source>
</evidence>
<reference evidence="10 12" key="2">
    <citation type="submission" date="2019-04" db="EMBL/GenBank/DDBJ databases">
        <authorList>
            <person name="Schori C."/>
            <person name="Ahrens C."/>
        </authorList>
    </citation>
    <scope>NUCLEOTIDE SEQUENCE [LARGE SCALE GENOMIC DNA]</scope>
    <source>
        <strain evidence="10 12">DSM 2950</strain>
    </source>
</reference>
<keyword evidence="4" id="KW-0805">Transcription regulation</keyword>
<reference evidence="9 11" key="1">
    <citation type="submission" date="2019-01" db="EMBL/GenBank/DDBJ databases">
        <title>PMF-metabolizing Aryl O-demethylase.</title>
        <authorList>
            <person name="Kim M."/>
        </authorList>
    </citation>
    <scope>NUCLEOTIDE SEQUENCE [LARGE SCALE GENOMIC DNA]</scope>
    <source>
        <strain evidence="9 11">PMF1</strain>
    </source>
</reference>
<keyword evidence="6" id="KW-0238">DNA-binding</keyword>
<keyword evidence="7" id="KW-0804">Transcription</keyword>
<dbReference type="SUPFAM" id="SSF46689">
    <property type="entry name" value="Homeodomain-like"/>
    <property type="match status" value="2"/>
</dbReference>
<dbReference type="GO" id="GO:0090729">
    <property type="term" value="F:toxin activity"/>
    <property type="evidence" value="ECO:0007669"/>
    <property type="project" value="UniProtKB-KW"/>
</dbReference>
<dbReference type="InterPro" id="IPR011051">
    <property type="entry name" value="RmlC_Cupin_sf"/>
</dbReference>
<dbReference type="PROSITE" id="PS01124">
    <property type="entry name" value="HTH_ARAC_FAMILY_2"/>
    <property type="match status" value="1"/>
</dbReference>
<keyword evidence="3" id="KW-0749">Sporulation</keyword>
<dbReference type="InterPro" id="IPR036716">
    <property type="entry name" value="Pest_crys_N_sf"/>
</dbReference>
<dbReference type="Gene3D" id="2.60.120.10">
    <property type="entry name" value="Jelly Rolls"/>
    <property type="match status" value="1"/>
</dbReference>
<keyword evidence="2" id="KW-0800">Toxin</keyword>
<dbReference type="Proteomes" id="UP000515789">
    <property type="component" value="Chromosome"/>
</dbReference>
<proteinExistence type="inferred from homology"/>
<dbReference type="SUPFAM" id="SSF51182">
    <property type="entry name" value="RmlC-like cupins"/>
    <property type="match status" value="1"/>
</dbReference>
<evidence type="ECO:0000256" key="5">
    <source>
        <dbReference type="ARBA" id="ARBA00023026"/>
    </source>
</evidence>
<dbReference type="InterPro" id="IPR003313">
    <property type="entry name" value="AraC-bd"/>
</dbReference>
<dbReference type="InterPro" id="IPR018060">
    <property type="entry name" value="HTH_AraC"/>
</dbReference>
<protein>
    <submittedName>
        <fullName evidence="10">AraC family transcriptional regulator</fullName>
    </submittedName>
    <submittedName>
        <fullName evidence="9">Melibiose operon regulatory protein</fullName>
    </submittedName>
</protein>
<keyword evidence="5" id="KW-0843">Virulence</keyword>
<comment type="similarity">
    <text evidence="1">Belongs to the delta endotoxin family.</text>
</comment>
<dbReference type="KEGG" id="bpro:PMF13cell1_02064"/>
<dbReference type="Gene3D" id="1.10.10.60">
    <property type="entry name" value="Homeodomain-like"/>
    <property type="match status" value="2"/>
</dbReference>
<dbReference type="AlphaFoldDB" id="A0A4V0Z7E5"/>
<dbReference type="SUPFAM" id="SSF56849">
    <property type="entry name" value="delta-Endotoxin (insectocide), N-terminal domain"/>
    <property type="match status" value="1"/>
</dbReference>
<feature type="domain" description="HTH araC/xylS-type" evidence="8">
    <location>
        <begin position="178"/>
        <end position="276"/>
    </location>
</feature>
<dbReference type="GeneID" id="75054371"/>
<dbReference type="Pfam" id="PF02311">
    <property type="entry name" value="AraC_binding"/>
    <property type="match status" value="1"/>
</dbReference>
<evidence type="ECO:0000313" key="12">
    <source>
        <dbReference type="Proteomes" id="UP000515789"/>
    </source>
</evidence>
<evidence type="ECO:0000256" key="7">
    <source>
        <dbReference type="ARBA" id="ARBA00023163"/>
    </source>
</evidence>
<evidence type="ECO:0000256" key="1">
    <source>
        <dbReference type="ARBA" id="ARBA00007819"/>
    </source>
</evidence>
<evidence type="ECO:0000313" key="9">
    <source>
        <dbReference type="EMBL" id="QBE96518.1"/>
    </source>
</evidence>
<evidence type="ECO:0000313" key="11">
    <source>
        <dbReference type="Proteomes" id="UP000289794"/>
    </source>
</evidence>
<dbReference type="GO" id="GO:0043565">
    <property type="term" value="F:sequence-specific DNA binding"/>
    <property type="evidence" value="ECO:0007669"/>
    <property type="project" value="InterPro"/>
</dbReference>
<dbReference type="PANTHER" id="PTHR43280:SF28">
    <property type="entry name" value="HTH-TYPE TRANSCRIPTIONAL ACTIVATOR RHAS"/>
    <property type="match status" value="1"/>
</dbReference>
<dbReference type="RefSeq" id="WP_018595157.1">
    <property type="nucleotide sequence ID" value="NZ_AP031416.1"/>
</dbReference>
<dbReference type="InterPro" id="IPR009057">
    <property type="entry name" value="Homeodomain-like_sf"/>
</dbReference>
<evidence type="ECO:0000256" key="2">
    <source>
        <dbReference type="ARBA" id="ARBA00022656"/>
    </source>
</evidence>
<dbReference type="EMBL" id="CP035945">
    <property type="protein sequence ID" value="QBE96518.1"/>
    <property type="molecule type" value="Genomic_DNA"/>
</dbReference>
<evidence type="ECO:0000256" key="6">
    <source>
        <dbReference type="ARBA" id="ARBA00023125"/>
    </source>
</evidence>
<accession>A0A4V0Z7E5</accession>
<dbReference type="EMBL" id="CP039126">
    <property type="protein sequence ID" value="QMW80201.1"/>
    <property type="molecule type" value="Genomic_DNA"/>
</dbReference>
<evidence type="ECO:0000256" key="4">
    <source>
        <dbReference type="ARBA" id="ARBA00023015"/>
    </source>
</evidence>
<dbReference type="InterPro" id="IPR014710">
    <property type="entry name" value="RmlC-like_jellyroll"/>
</dbReference>
<sequence>MKHEYKILDPANILLPEEIFYLNLTHHHMEYHVHAPGSIELNYIVDGECFYDIDGEIFPVKKRSLILVNGHIPHKLICTSPCINMSINCYQHTLSPNLGTLHDLTTAYPALASIFDSLKTGVILPNAKNIYPLMQIIFNEFGHGKDPYYMNLMLNNVLILIQKQMSATEPTPAQTYVEKVKNYIHYHYFSIKDIDEIADFAALNKVYLQKIFKRETGTTLWNYLTQFRLDKAAYLLCNSDIPIGDIDEMIGINSRQNFYLLFKKIYGMSPSEYKQIHKKS</sequence>
<name>A0A4V0Z7E5_9FIRM</name>
<evidence type="ECO:0000313" key="10">
    <source>
        <dbReference type="EMBL" id="QMW80201.1"/>
    </source>
</evidence>